<dbReference type="Gene3D" id="3.90.220.20">
    <property type="entry name" value="DNA methylase specificity domains"/>
    <property type="match status" value="2"/>
</dbReference>
<comment type="similarity">
    <text evidence="1">Belongs to the type-I restriction system S methylase family.</text>
</comment>
<keyword evidence="5" id="KW-0378">Hydrolase</keyword>
<dbReference type="PANTHER" id="PTHR30408">
    <property type="entry name" value="TYPE-1 RESTRICTION ENZYME ECOKI SPECIFICITY PROTEIN"/>
    <property type="match status" value="1"/>
</dbReference>
<dbReference type="InterPro" id="IPR044946">
    <property type="entry name" value="Restrct_endonuc_typeI_TRD_sf"/>
</dbReference>
<dbReference type="InterPro" id="IPR052021">
    <property type="entry name" value="Type-I_RS_S_subunit"/>
</dbReference>
<dbReference type="InterPro" id="IPR000055">
    <property type="entry name" value="Restrct_endonuc_typeI_TRD"/>
</dbReference>
<dbReference type="GO" id="GO:0004519">
    <property type="term" value="F:endonuclease activity"/>
    <property type="evidence" value="ECO:0007669"/>
    <property type="project" value="UniProtKB-KW"/>
</dbReference>
<evidence type="ECO:0000313" key="6">
    <source>
        <dbReference type="Proteomes" id="UP000263642"/>
    </source>
</evidence>
<proteinExistence type="inferred from homology"/>
<evidence type="ECO:0000313" key="5">
    <source>
        <dbReference type="EMBL" id="HCO27018.1"/>
    </source>
</evidence>
<evidence type="ECO:0000256" key="1">
    <source>
        <dbReference type="ARBA" id="ARBA00010923"/>
    </source>
</evidence>
<organism evidence="5 6">
    <name type="scientific">Gimesia maris</name>
    <dbReference type="NCBI Taxonomy" id="122"/>
    <lineage>
        <taxon>Bacteria</taxon>
        <taxon>Pseudomonadati</taxon>
        <taxon>Planctomycetota</taxon>
        <taxon>Planctomycetia</taxon>
        <taxon>Planctomycetales</taxon>
        <taxon>Planctomycetaceae</taxon>
        <taxon>Gimesia</taxon>
    </lineage>
</organism>
<evidence type="ECO:0000256" key="2">
    <source>
        <dbReference type="ARBA" id="ARBA00022747"/>
    </source>
</evidence>
<dbReference type="Pfam" id="PF01420">
    <property type="entry name" value="Methylase_S"/>
    <property type="match status" value="1"/>
</dbReference>
<protein>
    <submittedName>
        <fullName evidence="5">Restriction endonuclease</fullName>
    </submittedName>
</protein>
<name>A0A3D3RG07_9PLAN</name>
<accession>A0A3D3RG07</accession>
<evidence type="ECO:0000256" key="3">
    <source>
        <dbReference type="ARBA" id="ARBA00023125"/>
    </source>
</evidence>
<dbReference type="GO" id="GO:0009307">
    <property type="term" value="P:DNA restriction-modification system"/>
    <property type="evidence" value="ECO:0007669"/>
    <property type="project" value="UniProtKB-KW"/>
</dbReference>
<reference evidence="5 6" key="1">
    <citation type="journal article" date="2018" name="Nat. Biotechnol.">
        <title>A standardized bacterial taxonomy based on genome phylogeny substantially revises the tree of life.</title>
        <authorList>
            <person name="Parks D.H."/>
            <person name="Chuvochina M."/>
            <person name="Waite D.W."/>
            <person name="Rinke C."/>
            <person name="Skarshewski A."/>
            <person name="Chaumeil P.A."/>
            <person name="Hugenholtz P."/>
        </authorList>
    </citation>
    <scope>NUCLEOTIDE SEQUENCE [LARGE SCALE GENOMIC DNA]</scope>
    <source>
        <strain evidence="5">UBA9375</strain>
    </source>
</reference>
<keyword evidence="2" id="KW-0680">Restriction system</keyword>
<dbReference type="PANTHER" id="PTHR30408:SF12">
    <property type="entry name" value="TYPE I RESTRICTION ENZYME MJAVIII SPECIFICITY SUBUNIT"/>
    <property type="match status" value="1"/>
</dbReference>
<dbReference type="AlphaFoldDB" id="A0A3D3RG07"/>
<keyword evidence="5" id="KW-0540">Nuclease</keyword>
<keyword evidence="3" id="KW-0238">DNA-binding</keyword>
<feature type="domain" description="Type I restriction modification DNA specificity" evidence="4">
    <location>
        <begin position="109"/>
        <end position="186"/>
    </location>
</feature>
<dbReference type="SUPFAM" id="SSF116734">
    <property type="entry name" value="DNA methylase specificity domain"/>
    <property type="match status" value="2"/>
</dbReference>
<keyword evidence="5" id="KW-0255">Endonuclease</keyword>
<dbReference type="Proteomes" id="UP000263642">
    <property type="component" value="Unassembled WGS sequence"/>
</dbReference>
<dbReference type="GO" id="GO:0003677">
    <property type="term" value="F:DNA binding"/>
    <property type="evidence" value="ECO:0007669"/>
    <property type="project" value="UniProtKB-KW"/>
</dbReference>
<gene>
    <name evidence="5" type="ORF">DIT97_29915</name>
</gene>
<comment type="caution">
    <text evidence="5">The sequence shown here is derived from an EMBL/GenBank/DDBJ whole genome shotgun (WGS) entry which is preliminary data.</text>
</comment>
<sequence length="398" mass="46281">MKYAHYTNSGVEWIGPVPQNWEIHPLFVYGGLRKSSNRGMLEDNLLSLSYGKIVRRSIDAVDGLLPESFETYQVVDPGDMVFRLTDLQNDWRSLRSAKCNERGIITSAYVVVRPKNIDEDYFNYLMRFYDLSKVFYSLGSGLRQSLKFSDIKRLPIIIPSITEQQQIVRFLDYESRILDELIQRQEKLIRLLREKRSSIVSSTVINGLRNDVPKTETGIKWLGAIPKHWSLRRFKQLFRQQKRQGFPELEVLSVYREFGVIIKASRDDNHNATPENLSVYQLVEKDDLVINKMKAWQGSLGISKHNGITSPDYLVYVPTHSETPRFLHYLLRAQHMASVYRSISNGIRFHIETHFNQIRTSFCELTCIHPICYLCFPVTAILKIILYLYTNGICTHCC</sequence>
<dbReference type="EMBL" id="DQAY01000186">
    <property type="protein sequence ID" value="HCO27018.1"/>
    <property type="molecule type" value="Genomic_DNA"/>
</dbReference>
<evidence type="ECO:0000259" key="4">
    <source>
        <dbReference type="Pfam" id="PF01420"/>
    </source>
</evidence>